<evidence type="ECO:0000256" key="12">
    <source>
        <dbReference type="SAM" id="Phobius"/>
    </source>
</evidence>
<evidence type="ECO:0000256" key="6">
    <source>
        <dbReference type="ARBA" id="ARBA00022989"/>
    </source>
</evidence>
<keyword evidence="6 12" id="KW-1133">Transmembrane helix</keyword>
<keyword evidence="9" id="KW-0325">Glycoprotein</keyword>
<gene>
    <name evidence="13" type="ORF">CALMAC_LOCUS3487</name>
</gene>
<evidence type="ECO:0000256" key="3">
    <source>
        <dbReference type="ARBA" id="ARBA00015087"/>
    </source>
</evidence>
<dbReference type="GO" id="GO:0035869">
    <property type="term" value="C:ciliary transition zone"/>
    <property type="evidence" value="ECO:0007669"/>
    <property type="project" value="TreeGrafter"/>
</dbReference>
<dbReference type="AlphaFoldDB" id="A0A653BSW2"/>
<keyword evidence="7" id="KW-0969">Cilium</keyword>
<dbReference type="Proteomes" id="UP000410492">
    <property type="component" value="Unassembled WGS sequence"/>
</dbReference>
<feature type="transmembrane region" description="Helical" evidence="12">
    <location>
        <begin position="265"/>
        <end position="282"/>
    </location>
</feature>
<dbReference type="EMBL" id="CAACVG010004823">
    <property type="protein sequence ID" value="VEN38682.1"/>
    <property type="molecule type" value="Genomic_DNA"/>
</dbReference>
<keyword evidence="10" id="KW-0966">Cell projection</keyword>
<dbReference type="GO" id="GO:0032880">
    <property type="term" value="P:regulation of protein localization"/>
    <property type="evidence" value="ECO:0007669"/>
    <property type="project" value="TreeGrafter"/>
</dbReference>
<evidence type="ECO:0000256" key="10">
    <source>
        <dbReference type="ARBA" id="ARBA00023273"/>
    </source>
</evidence>
<feature type="transmembrane region" description="Helical" evidence="12">
    <location>
        <begin position="24"/>
        <end position="43"/>
    </location>
</feature>
<dbReference type="OrthoDB" id="426438at2759"/>
<evidence type="ECO:0000313" key="14">
    <source>
        <dbReference type="Proteomes" id="UP000410492"/>
    </source>
</evidence>
<evidence type="ECO:0000256" key="11">
    <source>
        <dbReference type="ARBA" id="ARBA00024803"/>
    </source>
</evidence>
<organism evidence="13 14">
    <name type="scientific">Callosobruchus maculatus</name>
    <name type="common">Southern cowpea weevil</name>
    <name type="synonym">Pulse bruchid</name>
    <dbReference type="NCBI Taxonomy" id="64391"/>
    <lineage>
        <taxon>Eukaryota</taxon>
        <taxon>Metazoa</taxon>
        <taxon>Ecdysozoa</taxon>
        <taxon>Arthropoda</taxon>
        <taxon>Hexapoda</taxon>
        <taxon>Insecta</taxon>
        <taxon>Pterygota</taxon>
        <taxon>Neoptera</taxon>
        <taxon>Endopterygota</taxon>
        <taxon>Coleoptera</taxon>
        <taxon>Polyphaga</taxon>
        <taxon>Cucujiformia</taxon>
        <taxon>Chrysomeloidea</taxon>
        <taxon>Chrysomelidae</taxon>
        <taxon>Bruchinae</taxon>
        <taxon>Bruchini</taxon>
        <taxon>Callosobruchus</taxon>
    </lineage>
</organism>
<evidence type="ECO:0000256" key="7">
    <source>
        <dbReference type="ARBA" id="ARBA00023069"/>
    </source>
</evidence>
<comment type="function">
    <text evidence="11">Transmembrane component of the tectonic-like complex, a complex localized at the transition zone of primary cilia and acting as a barrier that prevents diffusion of transmembrane proteins between the cilia and plasma membranes. Required for ciliogenesis and sonic hedgehog/SHH signaling.</text>
</comment>
<keyword evidence="8 12" id="KW-0472">Membrane</keyword>
<dbReference type="GO" id="GO:0060170">
    <property type="term" value="C:ciliary membrane"/>
    <property type="evidence" value="ECO:0007669"/>
    <property type="project" value="UniProtKB-SubCell"/>
</dbReference>
<sequence length="305" mass="36455">MVVLEVFAKSIQIKYKSTLLSKAAFVKLVTGLTSIVVPFVLAYKSGGFWLKNVNFHEQPKVTLDGSYIFLAYTDNQSNPIVCSNVQFYENAFKNFDFCYAFRIRDMDRNFDGKMDKIDIQVLINLFGHRMNSFYLVLPIVFKLKEDCPLMIHSAILYQHYFQKYSTHLRLTADLQLYQRHLLRCTNLRDERLHNRPVITNSGQMDDYVFENMIEKYLERNVTTHLTNVYTTTKMENKDQFYLNLSVQFPEVSIYYEPGFWHILKYAWLQYFSIYIIISWIITKFKVYIFKKRLVLYYEETPLKKQ</sequence>
<evidence type="ECO:0000256" key="5">
    <source>
        <dbReference type="ARBA" id="ARBA00022692"/>
    </source>
</evidence>
<dbReference type="PANTHER" id="PTHR14605">
    <property type="entry name" value="CHST5 PROTEIN"/>
    <property type="match status" value="1"/>
</dbReference>
<reference evidence="13 14" key="1">
    <citation type="submission" date="2019-01" db="EMBL/GenBank/DDBJ databases">
        <authorList>
            <person name="Sayadi A."/>
        </authorList>
    </citation>
    <scope>NUCLEOTIDE SEQUENCE [LARGE SCALE GENOMIC DNA]</scope>
</reference>
<keyword evidence="14" id="KW-1185">Reference proteome</keyword>
<protein>
    <recommendedName>
        <fullName evidence="3">Transmembrane protein 231</fullName>
    </recommendedName>
</protein>
<accession>A0A653BSW2</accession>
<evidence type="ECO:0000256" key="4">
    <source>
        <dbReference type="ARBA" id="ARBA00022475"/>
    </source>
</evidence>
<evidence type="ECO:0000256" key="9">
    <source>
        <dbReference type="ARBA" id="ARBA00023180"/>
    </source>
</evidence>
<keyword evidence="4" id="KW-1003">Cell membrane</keyword>
<evidence type="ECO:0000256" key="1">
    <source>
        <dbReference type="ARBA" id="ARBA00004272"/>
    </source>
</evidence>
<evidence type="ECO:0000256" key="8">
    <source>
        <dbReference type="ARBA" id="ARBA00023136"/>
    </source>
</evidence>
<dbReference type="InterPro" id="IPR019306">
    <property type="entry name" value="TMEM231"/>
</dbReference>
<comment type="similarity">
    <text evidence="2">Belongs to the TMEM231 family.</text>
</comment>
<comment type="subcellular location">
    <subcellularLocation>
        <location evidence="1">Cell projection</location>
        <location evidence="1">Cilium membrane</location>
        <topology evidence="1">Multi-pass membrane protein</topology>
    </subcellularLocation>
</comment>
<evidence type="ECO:0000256" key="2">
    <source>
        <dbReference type="ARBA" id="ARBA00009082"/>
    </source>
</evidence>
<keyword evidence="5 12" id="KW-0812">Transmembrane</keyword>
<evidence type="ECO:0000313" key="13">
    <source>
        <dbReference type="EMBL" id="VEN38682.1"/>
    </source>
</evidence>
<dbReference type="Pfam" id="PF10149">
    <property type="entry name" value="TM231"/>
    <property type="match status" value="1"/>
</dbReference>
<dbReference type="PANTHER" id="PTHR14605:SF1">
    <property type="entry name" value="TRANSMEMBRANE PROTEIN 231"/>
    <property type="match status" value="1"/>
</dbReference>
<dbReference type="GO" id="GO:0060271">
    <property type="term" value="P:cilium assembly"/>
    <property type="evidence" value="ECO:0007669"/>
    <property type="project" value="TreeGrafter"/>
</dbReference>
<proteinExistence type="inferred from homology"/>
<feature type="non-terminal residue" evidence="13">
    <location>
        <position position="305"/>
    </location>
</feature>
<name>A0A653BSW2_CALMS</name>